<evidence type="ECO:0000313" key="1">
    <source>
        <dbReference type="EMBL" id="KAK9709410.1"/>
    </source>
</evidence>
<dbReference type="Proteomes" id="UP001458880">
    <property type="component" value="Unassembled WGS sequence"/>
</dbReference>
<dbReference type="PANTHER" id="PTHR33480:SF1">
    <property type="entry name" value="TYR RECOMBINASE DOMAIN-CONTAINING PROTEIN"/>
    <property type="match status" value="1"/>
</dbReference>
<name>A0AAW1JXP8_POPJA</name>
<dbReference type="EMBL" id="JASPKY010000310">
    <property type="protein sequence ID" value="KAK9709410.1"/>
    <property type="molecule type" value="Genomic_DNA"/>
</dbReference>
<evidence type="ECO:0000313" key="2">
    <source>
        <dbReference type="Proteomes" id="UP001458880"/>
    </source>
</evidence>
<keyword evidence="2" id="KW-1185">Reference proteome</keyword>
<reference evidence="1 2" key="1">
    <citation type="journal article" date="2024" name="BMC Genomics">
        <title>De novo assembly and annotation of Popillia japonica's genome with initial clues to its potential as an invasive pest.</title>
        <authorList>
            <person name="Cucini C."/>
            <person name="Boschi S."/>
            <person name="Funari R."/>
            <person name="Cardaioli E."/>
            <person name="Iannotti N."/>
            <person name="Marturano G."/>
            <person name="Paoli F."/>
            <person name="Bruttini M."/>
            <person name="Carapelli A."/>
            <person name="Frati F."/>
            <person name="Nardi F."/>
        </authorList>
    </citation>
    <scope>NUCLEOTIDE SEQUENCE [LARGE SCALE GENOMIC DNA]</scope>
    <source>
        <strain evidence="1">DMR45628</strain>
    </source>
</reference>
<gene>
    <name evidence="1" type="ORF">QE152_g26654</name>
</gene>
<comment type="caution">
    <text evidence="1">The sequence shown here is derived from an EMBL/GenBank/DDBJ whole genome shotgun (WGS) entry which is preliminary data.</text>
</comment>
<dbReference type="PANTHER" id="PTHR33480">
    <property type="entry name" value="SET DOMAIN-CONTAINING PROTEIN-RELATED"/>
    <property type="match status" value="1"/>
</dbReference>
<protein>
    <submittedName>
        <fullName evidence="1">Uncharacterized protein</fullName>
    </submittedName>
</protein>
<proteinExistence type="predicted"/>
<dbReference type="AlphaFoldDB" id="A0AAW1JXP8"/>
<organism evidence="1 2">
    <name type="scientific">Popillia japonica</name>
    <name type="common">Japanese beetle</name>
    <dbReference type="NCBI Taxonomy" id="7064"/>
    <lineage>
        <taxon>Eukaryota</taxon>
        <taxon>Metazoa</taxon>
        <taxon>Ecdysozoa</taxon>
        <taxon>Arthropoda</taxon>
        <taxon>Hexapoda</taxon>
        <taxon>Insecta</taxon>
        <taxon>Pterygota</taxon>
        <taxon>Neoptera</taxon>
        <taxon>Endopterygota</taxon>
        <taxon>Coleoptera</taxon>
        <taxon>Polyphaga</taxon>
        <taxon>Scarabaeiformia</taxon>
        <taxon>Scarabaeidae</taxon>
        <taxon>Rutelinae</taxon>
        <taxon>Popillia</taxon>
    </lineage>
</organism>
<sequence>MKELFNALRKKGNYLDNCEGGKPIKKHKDTKYLPCSDCLGFYSSKNIWKHRKTCCKNLKAVKPQVEAQNFLVRHLKIDPQLRNTVFPRTGADEISLIAKKDFLICAFAARYIEVHREKHFINVASRKMREMAKIVIEMKNMVPSVKNLFDSLKRQYYDNLVMATKNIAKYDNAKENYGAPTLVLNIGTSLKQCCEIAVLHILKRKNIAQTLETASVEADIKTLVNLIEAHWKYDISSQASQDLNIKRWNKVTIVPLASDLKLLKDYLIKVANNSIIALNKNSNDQKAYTNLLETVFCRVVLLNRERPGELQRFPLHTYVATLEAESTTYEEFSEAVSETERILMRNFKRIVIRGKRGRGVAVLFSKDVQDHLQILLKYRDGIMRTQNPYLFGNPTVSEPITGYKI</sequence>
<accession>A0AAW1JXP8</accession>